<accession>A0A0F0CQY9</accession>
<feature type="domain" description="Glyoxalase/fosfomycin resistance/dioxygenase" evidence="1">
    <location>
        <begin position="28"/>
        <end position="152"/>
    </location>
</feature>
<gene>
    <name evidence="2" type="ORF">OMAG_000395</name>
</gene>
<evidence type="ECO:0000259" key="1">
    <source>
        <dbReference type="Pfam" id="PF00903"/>
    </source>
</evidence>
<keyword evidence="2" id="KW-0560">Oxidoreductase</keyword>
<sequence>MDANPMNELHFWEDRTMALKFKKLTPDLMVTDVAITVKFYIEKLGFRLNMLVPENENTIETNLIDGKKYVYAMVSRDEVFLMFMRKDVYEKDVPSLKDVPIGASATFYCDVDNIDMLFNLFKESGVDIIKNVSMTWYGMKEFYIKDCNGYILGFAEQVKQP</sequence>
<keyword evidence="2" id="KW-0456">Lyase</keyword>
<dbReference type="GO" id="GO:0051213">
    <property type="term" value="F:dioxygenase activity"/>
    <property type="evidence" value="ECO:0007669"/>
    <property type="project" value="UniProtKB-KW"/>
</dbReference>
<comment type="caution">
    <text evidence="2">The sequence shown here is derived from an EMBL/GenBank/DDBJ whole genome shotgun (WGS) entry which is preliminary data.</text>
</comment>
<dbReference type="Proteomes" id="UP000033428">
    <property type="component" value="Unassembled WGS sequence"/>
</dbReference>
<evidence type="ECO:0000313" key="2">
    <source>
        <dbReference type="EMBL" id="KJJ85728.1"/>
    </source>
</evidence>
<dbReference type="EC" id="4.4.1.5" evidence="2"/>
<evidence type="ECO:0000313" key="3">
    <source>
        <dbReference type="Proteomes" id="UP000033428"/>
    </source>
</evidence>
<dbReference type="AlphaFoldDB" id="A0A0F0CQY9"/>
<dbReference type="EMBL" id="JYNY01000084">
    <property type="protein sequence ID" value="KJJ85728.1"/>
    <property type="molecule type" value="Genomic_DNA"/>
</dbReference>
<keyword evidence="2" id="KW-0223">Dioxygenase</keyword>
<name>A0A0F0CQY9_9BACT</name>
<organism evidence="2 3">
    <name type="scientific">Candidatus Omnitrophus magneticus</name>
    <dbReference type="NCBI Taxonomy" id="1609969"/>
    <lineage>
        <taxon>Bacteria</taxon>
        <taxon>Pseudomonadati</taxon>
        <taxon>Candidatus Omnitrophota</taxon>
        <taxon>Candidatus Omnitrophus</taxon>
    </lineage>
</organism>
<dbReference type="GO" id="GO:0004462">
    <property type="term" value="F:lactoylglutathione lyase activity"/>
    <property type="evidence" value="ECO:0007669"/>
    <property type="project" value="UniProtKB-EC"/>
</dbReference>
<keyword evidence="3" id="KW-1185">Reference proteome</keyword>
<reference evidence="2 3" key="1">
    <citation type="submission" date="2015-02" db="EMBL/GenBank/DDBJ databases">
        <title>Single-cell genomics of uncultivated deep-branching MTB reveals a conserved set of magnetosome genes.</title>
        <authorList>
            <person name="Kolinko S."/>
            <person name="Richter M."/>
            <person name="Glockner F.O."/>
            <person name="Brachmann A."/>
            <person name="Schuler D."/>
        </authorList>
    </citation>
    <scope>NUCLEOTIDE SEQUENCE [LARGE SCALE GENOMIC DNA]</scope>
    <source>
        <strain evidence="2">SKK-01</strain>
    </source>
</reference>
<dbReference type="SUPFAM" id="SSF54593">
    <property type="entry name" value="Glyoxalase/Bleomycin resistance protein/Dihydroxybiphenyl dioxygenase"/>
    <property type="match status" value="1"/>
</dbReference>
<protein>
    <submittedName>
        <fullName evidence="2">Glyoxalase/bleomycin resistance protein/dioxygenase domain protein</fullName>
        <ecNumber evidence="2">4.4.1.5</ecNumber>
    </submittedName>
</protein>
<dbReference type="Pfam" id="PF00903">
    <property type="entry name" value="Glyoxalase"/>
    <property type="match status" value="1"/>
</dbReference>
<dbReference type="InterPro" id="IPR004360">
    <property type="entry name" value="Glyas_Fos-R_dOase_dom"/>
</dbReference>
<dbReference type="Gene3D" id="3.10.180.10">
    <property type="entry name" value="2,3-Dihydroxybiphenyl 1,2-Dioxygenase, domain 1"/>
    <property type="match status" value="1"/>
</dbReference>
<dbReference type="InterPro" id="IPR029068">
    <property type="entry name" value="Glyas_Bleomycin-R_OHBP_Dase"/>
</dbReference>
<proteinExistence type="predicted"/>